<dbReference type="PANTHER" id="PTHR37534:SF3">
    <property type="entry name" value="ZN(II)2CYS6 TRANSCRIPTION FACTOR (EUROFUNG)"/>
    <property type="match status" value="1"/>
</dbReference>
<keyword evidence="3" id="KW-0238">DNA-binding</keyword>
<protein>
    <recommendedName>
        <fullName evidence="7">Zn(2)-C6 fungal-type domain-containing protein</fullName>
    </recommendedName>
</protein>
<feature type="compositionally biased region" description="Low complexity" evidence="6">
    <location>
        <begin position="250"/>
        <end position="266"/>
    </location>
</feature>
<accession>A0A1C1CH06</accession>
<dbReference type="InterPro" id="IPR036864">
    <property type="entry name" value="Zn2-C6_fun-type_DNA-bd_sf"/>
</dbReference>
<organism evidence="8 9">
    <name type="scientific">Cladophialophora carrionii</name>
    <dbReference type="NCBI Taxonomy" id="86049"/>
    <lineage>
        <taxon>Eukaryota</taxon>
        <taxon>Fungi</taxon>
        <taxon>Dikarya</taxon>
        <taxon>Ascomycota</taxon>
        <taxon>Pezizomycotina</taxon>
        <taxon>Eurotiomycetes</taxon>
        <taxon>Chaetothyriomycetidae</taxon>
        <taxon>Chaetothyriales</taxon>
        <taxon>Herpotrichiellaceae</taxon>
        <taxon>Cladophialophora</taxon>
    </lineage>
</organism>
<dbReference type="VEuPathDB" id="FungiDB:CLCR_03302"/>
<dbReference type="Pfam" id="PF00172">
    <property type="entry name" value="Zn_clus"/>
    <property type="match status" value="1"/>
</dbReference>
<reference evidence="9" key="1">
    <citation type="submission" date="2015-07" db="EMBL/GenBank/DDBJ databases">
        <authorList>
            <person name="Teixeira M.M."/>
            <person name="Souza R.C."/>
            <person name="Almeida L.G."/>
            <person name="Vicente V.A."/>
            <person name="de Hoog S."/>
            <person name="Bocca A.L."/>
            <person name="de Almeida S.R."/>
            <person name="Vasconcelos A.T."/>
            <person name="Felipe M.S."/>
        </authorList>
    </citation>
    <scope>NUCLEOTIDE SEQUENCE [LARGE SCALE GENOMIC DNA]</scope>
    <source>
        <strain evidence="9">KSF</strain>
    </source>
</reference>
<dbReference type="Gene3D" id="4.10.240.10">
    <property type="entry name" value="Zn(2)-C6 fungal-type DNA-binding domain"/>
    <property type="match status" value="1"/>
</dbReference>
<dbReference type="GO" id="GO:0005634">
    <property type="term" value="C:nucleus"/>
    <property type="evidence" value="ECO:0007669"/>
    <property type="project" value="UniProtKB-SubCell"/>
</dbReference>
<keyword evidence="2" id="KW-0805">Transcription regulation</keyword>
<sequence length="715" mass="78824">MAQGCEAVTRAPSAGSQSATKQYLAAGNIRSIGGHIVESTDKGSETLWSDSDGFEYIPSSISRNEVLDEEKEDETSDTAMPHSDGSRSAVRRLRVNTGCRTCKARHVKCDERKPVCGNCTKKNRACLYEVSPPGQVRRSSQRYDSPNWGNARVSVTGMSLGSNAAVPFFGSLTRYIDRSIVPPTLFDFGPVLAQYVSEQSSSRDSSQVSRNYSRRGANRDEAVPPGAISRTAGPTRTRQDSDQNLRSLEAPPNQSPSQNSSQASPSGNFEADLLHARLASRPCLSSESCSVRGGLDRFEHNSVADRRSQPCAAESPSSSGGSATPSPLHLTELEVAIFRNFVERIARWIEAFSWEKPWSTVVPVLALRCPAVLFSSLAISAKQMALMREQGEPRLRLDVAVQYYQKALNAFSALLTKPDSAHSDEILASSIMLSSYEMFDVVGQNFGSHLRGVASLLQLWQITGESAGIKGVVYWTWYRSDTWAALHAGRRMFLDERYWEPRAVDSLDQLSPEEIANRAVFLLGQCISFCNDDAGPETPETGGGLAATRQRTSTKLWDALEQWKRMLPPSMTHHVVAQVTRDDQDEEEQADQPLGLTKEAAVGIQMYHASRILLALSGPPFPFYQQVRGSGTLKSLPGRRLINRAREQILLIASAGMPDAFSFISTQCLYIAGFVTEGIHERRRTLELIEECQKQSGRQTICIADELREAWASER</sequence>
<evidence type="ECO:0000256" key="2">
    <source>
        <dbReference type="ARBA" id="ARBA00023015"/>
    </source>
</evidence>
<dbReference type="CDD" id="cd12148">
    <property type="entry name" value="fungal_TF_MHR"/>
    <property type="match status" value="1"/>
</dbReference>
<evidence type="ECO:0000256" key="3">
    <source>
        <dbReference type="ARBA" id="ARBA00023125"/>
    </source>
</evidence>
<keyword evidence="5" id="KW-0539">Nucleus</keyword>
<evidence type="ECO:0000313" key="9">
    <source>
        <dbReference type="Proteomes" id="UP000094526"/>
    </source>
</evidence>
<dbReference type="EMBL" id="LGRB01000013">
    <property type="protein sequence ID" value="OCT47762.1"/>
    <property type="molecule type" value="Genomic_DNA"/>
</dbReference>
<feature type="compositionally biased region" description="Acidic residues" evidence="6">
    <location>
        <begin position="67"/>
        <end position="76"/>
    </location>
</feature>
<evidence type="ECO:0000256" key="4">
    <source>
        <dbReference type="ARBA" id="ARBA00023163"/>
    </source>
</evidence>
<dbReference type="PANTHER" id="PTHR37534">
    <property type="entry name" value="TRANSCRIPTIONAL ACTIVATOR PROTEIN UGA3"/>
    <property type="match status" value="1"/>
</dbReference>
<dbReference type="VEuPathDB" id="FungiDB:G647_04580"/>
<feature type="region of interest" description="Disordered" evidence="6">
    <location>
        <begin position="59"/>
        <end position="89"/>
    </location>
</feature>
<dbReference type="OrthoDB" id="5319341at2759"/>
<comment type="caution">
    <text evidence="8">The sequence shown here is derived from an EMBL/GenBank/DDBJ whole genome shotgun (WGS) entry which is preliminary data.</text>
</comment>
<dbReference type="Pfam" id="PF11951">
    <property type="entry name" value="Fungal_trans_2"/>
    <property type="match status" value="1"/>
</dbReference>
<dbReference type="SMART" id="SM00066">
    <property type="entry name" value="GAL4"/>
    <property type="match status" value="1"/>
</dbReference>
<dbReference type="Proteomes" id="UP000094526">
    <property type="component" value="Unassembled WGS sequence"/>
</dbReference>
<gene>
    <name evidence="8" type="ORF">CLCR_03302</name>
</gene>
<dbReference type="SUPFAM" id="SSF57701">
    <property type="entry name" value="Zn2/Cys6 DNA-binding domain"/>
    <property type="match status" value="1"/>
</dbReference>
<feature type="compositionally biased region" description="Low complexity" evidence="6">
    <location>
        <begin position="312"/>
        <end position="326"/>
    </location>
</feature>
<dbReference type="PROSITE" id="PS00463">
    <property type="entry name" value="ZN2_CY6_FUNGAL_1"/>
    <property type="match status" value="1"/>
</dbReference>
<feature type="region of interest" description="Disordered" evidence="6">
    <location>
        <begin position="197"/>
        <end position="268"/>
    </location>
</feature>
<dbReference type="GO" id="GO:0000981">
    <property type="term" value="F:DNA-binding transcription factor activity, RNA polymerase II-specific"/>
    <property type="evidence" value="ECO:0007669"/>
    <property type="project" value="InterPro"/>
</dbReference>
<dbReference type="GO" id="GO:0008270">
    <property type="term" value="F:zinc ion binding"/>
    <property type="evidence" value="ECO:0007669"/>
    <property type="project" value="InterPro"/>
</dbReference>
<keyword evidence="4" id="KW-0804">Transcription</keyword>
<dbReference type="GO" id="GO:0045944">
    <property type="term" value="P:positive regulation of transcription by RNA polymerase II"/>
    <property type="evidence" value="ECO:0007669"/>
    <property type="project" value="TreeGrafter"/>
</dbReference>
<evidence type="ECO:0000256" key="5">
    <source>
        <dbReference type="ARBA" id="ARBA00023242"/>
    </source>
</evidence>
<dbReference type="AlphaFoldDB" id="A0A1C1CH06"/>
<dbReference type="CDD" id="cd00067">
    <property type="entry name" value="GAL4"/>
    <property type="match status" value="1"/>
</dbReference>
<dbReference type="InterPro" id="IPR001138">
    <property type="entry name" value="Zn2Cys6_DnaBD"/>
</dbReference>
<feature type="compositionally biased region" description="Low complexity" evidence="6">
    <location>
        <begin position="197"/>
        <end position="211"/>
    </location>
</feature>
<name>A0A1C1CH06_9EURO</name>
<dbReference type="InterPro" id="IPR021858">
    <property type="entry name" value="Fun_TF"/>
</dbReference>
<evidence type="ECO:0000313" key="8">
    <source>
        <dbReference type="EMBL" id="OCT47762.1"/>
    </source>
</evidence>
<feature type="region of interest" description="Disordered" evidence="6">
    <location>
        <begin position="300"/>
        <end position="326"/>
    </location>
</feature>
<feature type="domain" description="Zn(2)-C6 fungal-type" evidence="7">
    <location>
        <begin position="98"/>
        <end position="128"/>
    </location>
</feature>
<comment type="subcellular location">
    <subcellularLocation>
        <location evidence="1">Nucleus</location>
    </subcellularLocation>
</comment>
<dbReference type="PROSITE" id="PS50048">
    <property type="entry name" value="ZN2_CY6_FUNGAL_2"/>
    <property type="match status" value="1"/>
</dbReference>
<dbReference type="STRING" id="86049.A0A1C1CH06"/>
<proteinExistence type="predicted"/>
<keyword evidence="9" id="KW-1185">Reference proteome</keyword>
<evidence type="ECO:0000256" key="1">
    <source>
        <dbReference type="ARBA" id="ARBA00004123"/>
    </source>
</evidence>
<evidence type="ECO:0000259" key="7">
    <source>
        <dbReference type="PROSITE" id="PS50048"/>
    </source>
</evidence>
<evidence type="ECO:0000256" key="6">
    <source>
        <dbReference type="SAM" id="MobiDB-lite"/>
    </source>
</evidence>
<dbReference type="GO" id="GO:0000976">
    <property type="term" value="F:transcription cis-regulatory region binding"/>
    <property type="evidence" value="ECO:0007669"/>
    <property type="project" value="TreeGrafter"/>
</dbReference>